<evidence type="ECO:0000259" key="1">
    <source>
        <dbReference type="Pfam" id="PF12323"/>
    </source>
</evidence>
<dbReference type="EMBL" id="PELP01000501">
    <property type="protein sequence ID" value="RTH00959.1"/>
    <property type="molecule type" value="Genomic_DNA"/>
</dbReference>
<sequence length="66" mass="8078">MRKAFKYRLYPTKPQRRDLDKTLMLCRQLYNAALQERRDAYKKAGRTVGFYEQKKWLPEIRAELPE</sequence>
<evidence type="ECO:0000313" key="2">
    <source>
        <dbReference type="EMBL" id="RTH00959.1"/>
    </source>
</evidence>
<organism evidence="2 3">
    <name type="scientific">Thermus scotoductus</name>
    <dbReference type="NCBI Taxonomy" id="37636"/>
    <lineage>
        <taxon>Bacteria</taxon>
        <taxon>Thermotogati</taxon>
        <taxon>Deinococcota</taxon>
        <taxon>Deinococci</taxon>
        <taxon>Thermales</taxon>
        <taxon>Thermaceae</taxon>
        <taxon>Thermus</taxon>
    </lineage>
</organism>
<dbReference type="RefSeq" id="WP_153185684.1">
    <property type="nucleotide sequence ID" value="NZ_PELP01000501.1"/>
</dbReference>
<proteinExistence type="predicted"/>
<dbReference type="Pfam" id="PF12323">
    <property type="entry name" value="HTH_OrfB_IS605"/>
    <property type="match status" value="1"/>
</dbReference>
<evidence type="ECO:0000313" key="3">
    <source>
        <dbReference type="Proteomes" id="UP000286734"/>
    </source>
</evidence>
<name>A0A430R0Q7_THESC</name>
<comment type="caution">
    <text evidence="2">The sequence shown here is derived from an EMBL/GenBank/DDBJ whole genome shotgun (WGS) entry which is preliminary data.</text>
</comment>
<feature type="domain" description="Transposase putative helix-turn-helix" evidence="1">
    <location>
        <begin position="1"/>
        <end position="45"/>
    </location>
</feature>
<gene>
    <name evidence="2" type="ORF">CSW47_12990</name>
</gene>
<dbReference type="AlphaFoldDB" id="A0A430R0Q7"/>
<protein>
    <submittedName>
        <fullName evidence="2">Transposase</fullName>
    </submittedName>
</protein>
<dbReference type="InterPro" id="IPR021027">
    <property type="entry name" value="Transposase_put_HTH"/>
</dbReference>
<accession>A0A430R0Q7</accession>
<feature type="non-terminal residue" evidence="2">
    <location>
        <position position="66"/>
    </location>
</feature>
<dbReference type="Proteomes" id="UP000286734">
    <property type="component" value="Unassembled WGS sequence"/>
</dbReference>
<reference evidence="2 3" key="1">
    <citation type="journal article" date="2019" name="Extremophiles">
        <title>Biogeography of thermophiles and predominance of Thermus scotoductus in domestic water heaters.</title>
        <authorList>
            <person name="Wilpiszeski R.L."/>
            <person name="Zhang Z."/>
            <person name="House C.H."/>
        </authorList>
    </citation>
    <scope>NUCLEOTIDE SEQUENCE [LARGE SCALE GENOMIC DNA]</scope>
    <source>
        <strain evidence="2 3">34_S34</strain>
    </source>
</reference>